<dbReference type="KEGG" id="zju:107418786"/>
<sequence length="261" mass="27855">MRLSCNGCRVLRKGCSESCPIRPCLQWIKSSESQSNATLFLAKFYGRAGLLNLINASPPHLRPATFKSLLYDACGRIVNPVHGSTGLVWSGNWNLCQAAVEAVLNGSQIAPVPSELAVSSMSMPFKACDIRHVSRDENSAAYDRLHKVQSRNRFKRSAGKKKPKVELKSETEVAMESAVDNVGGDGSSCARLSWSGSASRDSGLTQPPSPGGDSGDADNDSRSVETVETSLAKPKPKADGEAGCGDLELELTLGFGPWSQV</sequence>
<reference evidence="5" key="2">
    <citation type="submission" date="2025-08" db="UniProtKB">
        <authorList>
            <consortium name="RefSeq"/>
        </authorList>
    </citation>
    <scope>IDENTIFICATION</scope>
    <source>
        <tissue evidence="5">Seedling</tissue>
    </source>
</reference>
<dbReference type="InterPro" id="IPR004883">
    <property type="entry name" value="LOB"/>
</dbReference>
<name>A0A6P4A4I4_ZIZJJ</name>
<accession>A0A6P4A4I4</accession>
<dbReference type="PANTHER" id="PTHR31304:SF73">
    <property type="entry name" value="OS01G0511000 PROTEIN"/>
    <property type="match status" value="1"/>
</dbReference>
<comment type="similarity">
    <text evidence="1">Belongs to the LOB domain-containing protein family.</text>
</comment>
<proteinExistence type="inferred from homology"/>
<dbReference type="AlphaFoldDB" id="A0A6P4A4I4"/>
<feature type="region of interest" description="Disordered" evidence="2">
    <location>
        <begin position="151"/>
        <end position="243"/>
    </location>
</feature>
<evidence type="ECO:0000259" key="3">
    <source>
        <dbReference type="PROSITE" id="PS50891"/>
    </source>
</evidence>
<evidence type="ECO:0000313" key="5">
    <source>
        <dbReference type="RefSeq" id="XP_015882967.1"/>
    </source>
</evidence>
<dbReference type="Proteomes" id="UP001652623">
    <property type="component" value="Chromosome 2"/>
</dbReference>
<dbReference type="InParanoid" id="A0A6P4A4I4"/>
<protein>
    <submittedName>
        <fullName evidence="5">LOB domain-containing protein 40</fullName>
    </submittedName>
</protein>
<dbReference type="GeneID" id="107418786"/>
<dbReference type="Pfam" id="PF03195">
    <property type="entry name" value="LOB"/>
    <property type="match status" value="1"/>
</dbReference>
<dbReference type="PROSITE" id="PS50891">
    <property type="entry name" value="LOB"/>
    <property type="match status" value="1"/>
</dbReference>
<evidence type="ECO:0000256" key="1">
    <source>
        <dbReference type="ARBA" id="ARBA00005474"/>
    </source>
</evidence>
<evidence type="ECO:0000256" key="2">
    <source>
        <dbReference type="SAM" id="MobiDB-lite"/>
    </source>
</evidence>
<feature type="compositionally biased region" description="Basic residues" evidence="2">
    <location>
        <begin position="151"/>
        <end position="163"/>
    </location>
</feature>
<reference evidence="4" key="1">
    <citation type="submission" date="2025-05" db="UniProtKB">
        <authorList>
            <consortium name="RefSeq"/>
        </authorList>
    </citation>
    <scope>NUCLEOTIDE SEQUENCE [LARGE SCALE GENOMIC DNA]</scope>
</reference>
<dbReference type="PANTHER" id="PTHR31304">
    <property type="entry name" value="LOB DOMAIN-CONTAINING PROTEIN 38"/>
    <property type="match status" value="1"/>
</dbReference>
<evidence type="ECO:0000313" key="4">
    <source>
        <dbReference type="Proteomes" id="UP001652623"/>
    </source>
</evidence>
<feature type="compositionally biased region" description="Polar residues" evidence="2">
    <location>
        <begin position="194"/>
        <end position="206"/>
    </location>
</feature>
<organism evidence="4 5">
    <name type="scientific">Ziziphus jujuba</name>
    <name type="common">Chinese jujube</name>
    <name type="synonym">Ziziphus sativa</name>
    <dbReference type="NCBI Taxonomy" id="326968"/>
    <lineage>
        <taxon>Eukaryota</taxon>
        <taxon>Viridiplantae</taxon>
        <taxon>Streptophyta</taxon>
        <taxon>Embryophyta</taxon>
        <taxon>Tracheophyta</taxon>
        <taxon>Spermatophyta</taxon>
        <taxon>Magnoliopsida</taxon>
        <taxon>eudicotyledons</taxon>
        <taxon>Gunneridae</taxon>
        <taxon>Pentapetalae</taxon>
        <taxon>rosids</taxon>
        <taxon>fabids</taxon>
        <taxon>Rosales</taxon>
        <taxon>Rhamnaceae</taxon>
        <taxon>Paliureae</taxon>
        <taxon>Ziziphus</taxon>
    </lineage>
</organism>
<keyword evidence="4" id="KW-1185">Reference proteome</keyword>
<dbReference type="GO" id="GO:0010468">
    <property type="term" value="P:regulation of gene expression"/>
    <property type="evidence" value="ECO:0007669"/>
    <property type="project" value="TreeGrafter"/>
</dbReference>
<gene>
    <name evidence="5" type="primary">LOC107418786</name>
</gene>
<feature type="domain" description="LOB" evidence="3">
    <location>
        <begin position="3"/>
        <end position="109"/>
    </location>
</feature>
<dbReference type="RefSeq" id="XP_015882967.1">
    <property type="nucleotide sequence ID" value="XM_016027481.4"/>
</dbReference>